<proteinExistence type="predicted"/>
<dbReference type="Proteomes" id="UP001497700">
    <property type="component" value="Unassembled WGS sequence"/>
</dbReference>
<name>A0ACB9YJJ1_9PEZI</name>
<reference evidence="1 2" key="1">
    <citation type="journal article" date="2022" name="New Phytol.">
        <title>Ecological generalism drives hyperdiversity of secondary metabolite gene clusters in xylarialean endophytes.</title>
        <authorList>
            <person name="Franco M.E.E."/>
            <person name="Wisecaver J.H."/>
            <person name="Arnold A.E."/>
            <person name="Ju Y.M."/>
            <person name="Slot J.C."/>
            <person name="Ahrendt S."/>
            <person name="Moore L.P."/>
            <person name="Eastman K.E."/>
            <person name="Scott K."/>
            <person name="Konkel Z."/>
            <person name="Mondo S.J."/>
            <person name="Kuo A."/>
            <person name="Hayes R.D."/>
            <person name="Haridas S."/>
            <person name="Andreopoulos B."/>
            <person name="Riley R."/>
            <person name="LaButti K."/>
            <person name="Pangilinan J."/>
            <person name="Lipzen A."/>
            <person name="Amirebrahimi M."/>
            <person name="Yan J."/>
            <person name="Adam C."/>
            <person name="Keymanesh K."/>
            <person name="Ng V."/>
            <person name="Louie K."/>
            <person name="Northen T."/>
            <person name="Drula E."/>
            <person name="Henrissat B."/>
            <person name="Hsieh H.M."/>
            <person name="Youens-Clark K."/>
            <person name="Lutzoni F."/>
            <person name="Miadlikowska J."/>
            <person name="Eastwood D.C."/>
            <person name="Hamelin R.C."/>
            <person name="Grigoriev I.V."/>
            <person name="U'Ren J.M."/>
        </authorList>
    </citation>
    <scope>NUCLEOTIDE SEQUENCE [LARGE SCALE GENOMIC DNA]</scope>
    <source>
        <strain evidence="1 2">CBS 119005</strain>
    </source>
</reference>
<keyword evidence="2" id="KW-1185">Reference proteome</keyword>
<organism evidence="1 2">
    <name type="scientific">Hypoxylon rubiginosum</name>
    <dbReference type="NCBI Taxonomy" id="110542"/>
    <lineage>
        <taxon>Eukaryota</taxon>
        <taxon>Fungi</taxon>
        <taxon>Dikarya</taxon>
        <taxon>Ascomycota</taxon>
        <taxon>Pezizomycotina</taxon>
        <taxon>Sordariomycetes</taxon>
        <taxon>Xylariomycetidae</taxon>
        <taxon>Xylariales</taxon>
        <taxon>Hypoxylaceae</taxon>
        <taxon>Hypoxylon</taxon>
    </lineage>
</organism>
<evidence type="ECO:0000313" key="2">
    <source>
        <dbReference type="Proteomes" id="UP001497700"/>
    </source>
</evidence>
<accession>A0ACB9YJJ1</accession>
<gene>
    <name evidence="1" type="ORF">F4820DRAFT_439976</name>
</gene>
<evidence type="ECO:0000313" key="1">
    <source>
        <dbReference type="EMBL" id="KAI4859377.1"/>
    </source>
</evidence>
<comment type="caution">
    <text evidence="1">The sequence shown here is derived from an EMBL/GenBank/DDBJ whole genome shotgun (WGS) entry which is preliminary data.</text>
</comment>
<protein>
    <submittedName>
        <fullName evidence="1">Uncharacterized protein</fullName>
    </submittedName>
</protein>
<sequence>MATSSILHTKLDALYEVWSKLSLESSPAEFQAFADFFSEDCTAWLLSMRELKEPSIGREGVIAGIKEALKNTHIKERRVVDRFESAGGSKISVEMDNRLVVQGKDLERFPETATAVFNEQGLIADFKLYCCRSPVVEIIQEVTGIGPYVTTKKNDGGKGEKCH</sequence>
<dbReference type="EMBL" id="MU393638">
    <property type="protein sequence ID" value="KAI4859377.1"/>
    <property type="molecule type" value="Genomic_DNA"/>
</dbReference>